<dbReference type="Gene3D" id="3.40.50.880">
    <property type="match status" value="1"/>
</dbReference>
<evidence type="ECO:0000256" key="1">
    <source>
        <dbReference type="ARBA" id="ARBA00023015"/>
    </source>
</evidence>
<dbReference type="InterPro" id="IPR018060">
    <property type="entry name" value="HTH_AraC"/>
</dbReference>
<reference evidence="4 5" key="1">
    <citation type="submission" date="2023-08" db="EMBL/GenBank/DDBJ databases">
        <title>Characterization of two Paracoccaceae strains isolated from Phycosphere and proposal of Xinfangfangia lacusdiani sp. nov.</title>
        <authorList>
            <person name="Deng Y."/>
            <person name="Zhang Y.Q."/>
        </authorList>
    </citation>
    <scope>NUCLEOTIDE SEQUENCE [LARGE SCALE GENOMIC DNA]</scope>
    <source>
        <strain evidence="4 5">CPCC 101601</strain>
    </source>
</reference>
<keyword evidence="2" id="KW-0804">Transcription</keyword>
<comment type="caution">
    <text evidence="4">The sequence shown here is derived from an EMBL/GenBank/DDBJ whole genome shotgun (WGS) entry which is preliminary data.</text>
</comment>
<dbReference type="SUPFAM" id="SSF52317">
    <property type="entry name" value="Class I glutamine amidotransferase-like"/>
    <property type="match status" value="1"/>
</dbReference>
<organism evidence="4 5">
    <name type="scientific">Pseudogemmobacter lacusdianii</name>
    <dbReference type="NCBI Taxonomy" id="3069608"/>
    <lineage>
        <taxon>Bacteria</taxon>
        <taxon>Pseudomonadati</taxon>
        <taxon>Pseudomonadota</taxon>
        <taxon>Alphaproteobacteria</taxon>
        <taxon>Rhodobacterales</taxon>
        <taxon>Paracoccaceae</taxon>
        <taxon>Pseudogemmobacter</taxon>
    </lineage>
</organism>
<proteinExistence type="predicted"/>
<accession>A0ABU0W410</accession>
<evidence type="ECO:0000313" key="5">
    <source>
        <dbReference type="Proteomes" id="UP001239680"/>
    </source>
</evidence>
<evidence type="ECO:0000313" key="4">
    <source>
        <dbReference type="EMBL" id="MDQ2068200.1"/>
    </source>
</evidence>
<keyword evidence="1" id="KW-0805">Transcription regulation</keyword>
<name>A0ABU0W410_9RHOB</name>
<dbReference type="InterPro" id="IPR052158">
    <property type="entry name" value="INH-QAR"/>
</dbReference>
<dbReference type="SMART" id="SM00342">
    <property type="entry name" value="HTH_ARAC"/>
    <property type="match status" value="1"/>
</dbReference>
<dbReference type="Gene3D" id="1.10.10.60">
    <property type="entry name" value="Homeodomain-like"/>
    <property type="match status" value="1"/>
</dbReference>
<dbReference type="RefSeq" id="WP_306681912.1">
    <property type="nucleotide sequence ID" value="NZ_JAVDBT010000029.1"/>
</dbReference>
<sequence length="336" mass="37102">MEETSQIAVLCIGEISLHTALLAVEPFRAANRTGGAKRFEISFLSIEGHIASTMVGIPLPTQSLADVAAMPELLFLLASYEDESLDKRALFAWLRRAKNAGSTIIGLDLAPFLMAEAGLLAHRAATAHWSTLNAFAERHPDIALTDRLFEIEGKIATSAGQIATLDLSMALLKARVPPMLYHAVQDELVYLPRVDNQVGQRRAGTDRQSELDPMLETAKAQMLAHIEDPLPLADIAAGAGLSLRDMQRRFRRETGQSPADYYRDLRLMKAVHLLLYSRLSIREVGLAAGFLQPATFFRAIRQRYNKGPQELRSSFLADNARPDGRKIGPGWGHWPV</sequence>
<gene>
    <name evidence="4" type="ORF">Q9295_17685</name>
</gene>
<evidence type="ECO:0000259" key="3">
    <source>
        <dbReference type="PROSITE" id="PS01124"/>
    </source>
</evidence>
<dbReference type="InterPro" id="IPR009057">
    <property type="entry name" value="Homeodomain-like_sf"/>
</dbReference>
<dbReference type="Proteomes" id="UP001239680">
    <property type="component" value="Unassembled WGS sequence"/>
</dbReference>
<evidence type="ECO:0000256" key="2">
    <source>
        <dbReference type="ARBA" id="ARBA00023163"/>
    </source>
</evidence>
<dbReference type="InterPro" id="IPR029062">
    <property type="entry name" value="Class_I_gatase-like"/>
</dbReference>
<dbReference type="SUPFAM" id="SSF46689">
    <property type="entry name" value="Homeodomain-like"/>
    <property type="match status" value="2"/>
</dbReference>
<dbReference type="EMBL" id="JAVDBT010000029">
    <property type="protein sequence ID" value="MDQ2068200.1"/>
    <property type="molecule type" value="Genomic_DNA"/>
</dbReference>
<dbReference type="CDD" id="cd03136">
    <property type="entry name" value="GATase1_AraC_ArgR_like"/>
    <property type="match status" value="1"/>
</dbReference>
<feature type="domain" description="HTH araC/xylS-type" evidence="3">
    <location>
        <begin position="216"/>
        <end position="314"/>
    </location>
</feature>
<dbReference type="PANTHER" id="PTHR43130">
    <property type="entry name" value="ARAC-FAMILY TRANSCRIPTIONAL REGULATOR"/>
    <property type="match status" value="1"/>
</dbReference>
<protein>
    <submittedName>
        <fullName evidence="4">Helix-turn-helix domain-containing protein</fullName>
    </submittedName>
</protein>
<dbReference type="PANTHER" id="PTHR43130:SF3">
    <property type="entry name" value="HTH-TYPE TRANSCRIPTIONAL REGULATOR RV1931C"/>
    <property type="match status" value="1"/>
</dbReference>
<dbReference type="Pfam" id="PF12833">
    <property type="entry name" value="HTH_18"/>
    <property type="match status" value="1"/>
</dbReference>
<keyword evidence="5" id="KW-1185">Reference proteome</keyword>
<dbReference type="PROSITE" id="PS01124">
    <property type="entry name" value="HTH_ARAC_FAMILY_2"/>
    <property type="match status" value="1"/>
</dbReference>